<dbReference type="RefSeq" id="WP_307234006.1">
    <property type="nucleotide sequence ID" value="NZ_JAUSUZ010000001.1"/>
</dbReference>
<reference evidence="1 2" key="1">
    <citation type="submission" date="2023-07" db="EMBL/GenBank/DDBJ databases">
        <title>Sequencing the genomes of 1000 actinobacteria strains.</title>
        <authorList>
            <person name="Klenk H.-P."/>
        </authorList>
    </citation>
    <scope>NUCLEOTIDE SEQUENCE [LARGE SCALE GENOMIC DNA]</scope>
    <source>
        <strain evidence="1 2">DSM 44709</strain>
    </source>
</reference>
<accession>A0AAE3VTH4</accession>
<evidence type="ECO:0000313" key="2">
    <source>
        <dbReference type="Proteomes" id="UP001240236"/>
    </source>
</evidence>
<proteinExistence type="predicted"/>
<keyword evidence="2" id="KW-1185">Reference proteome</keyword>
<protein>
    <submittedName>
        <fullName evidence="1">Uncharacterized protein</fullName>
    </submittedName>
</protein>
<organism evidence="1 2">
    <name type="scientific">Catenuloplanes indicus</name>
    <dbReference type="NCBI Taxonomy" id="137267"/>
    <lineage>
        <taxon>Bacteria</taxon>
        <taxon>Bacillati</taxon>
        <taxon>Actinomycetota</taxon>
        <taxon>Actinomycetes</taxon>
        <taxon>Micromonosporales</taxon>
        <taxon>Micromonosporaceae</taxon>
        <taxon>Catenuloplanes</taxon>
    </lineage>
</organism>
<sequence>MTGGKEVGAAAGLARPRQPLDVDQLPPTQALLLEVLAARYRLGEHLWTFPSSCTSAARGLSGRGLIGWKGGVAPRTIQAWLTDAGRQVCLLDGYEPAPVKAAREAERKRIAYRIRAELVCCDIYDRDHGTNRAGRTHPICFWGEAGAQIAEDPSGPDEVAP</sequence>
<gene>
    <name evidence="1" type="ORF">J2S42_000070</name>
</gene>
<evidence type="ECO:0000313" key="1">
    <source>
        <dbReference type="EMBL" id="MDQ0363401.1"/>
    </source>
</evidence>
<dbReference type="EMBL" id="JAUSUZ010000001">
    <property type="protein sequence ID" value="MDQ0363401.1"/>
    <property type="molecule type" value="Genomic_DNA"/>
</dbReference>
<dbReference type="Proteomes" id="UP001240236">
    <property type="component" value="Unassembled WGS sequence"/>
</dbReference>
<comment type="caution">
    <text evidence="1">The sequence shown here is derived from an EMBL/GenBank/DDBJ whole genome shotgun (WGS) entry which is preliminary data.</text>
</comment>
<dbReference type="AlphaFoldDB" id="A0AAE3VTH4"/>
<name>A0AAE3VTH4_9ACTN</name>